<sequence length="489" mass="53531">MARPEKPVDRSVPEHAALADFLRALRAASQVTYGRLASAAQLSPATLKRAASGAGVPKLPTVLAYVTACTPPGTAGAADAAAHARLLWRKARYASVLPRYSYHAPDPKLCATADDLRSSLRDLHLWAGRPTTRSMEGEAGGLGILPRSTAHRISLGRTLPISERQMRSYLTACEVPTHRHEDWTQALRRIRPVAERPGAHRTPPDRNHTGHRGRPRGPIRAATGEAHDLAAFLRHLVDEAGIRTPELSRKLRMPVSRVSVHLSGRVPPRVFVVDLVRAVTPPAVAERRLTQAMSLWDRAVKPGAREPAVSSGAVVRTGSREIAVYERLSASLEQQQALRQSMENAQRLTIILMAMIGKLQADIATLEERRFRLSDTSPSYADLAERLQRAREQAERAQQARIRAEELALRLLERLAGPRSGLQLERADRPQECLGPVEPLTGTGRDAAAPGHDDIDIALFRARQILDQSEAGLEHFADDLGPHRPGKAA</sequence>
<accession>A0ABQ3T3R8</accession>
<keyword evidence="1" id="KW-0175">Coiled coil</keyword>
<evidence type="ECO:0000256" key="2">
    <source>
        <dbReference type="SAM" id="MobiDB-lite"/>
    </source>
</evidence>
<dbReference type="EMBL" id="BNED01000003">
    <property type="protein sequence ID" value="GHI74822.1"/>
    <property type="molecule type" value="Genomic_DNA"/>
</dbReference>
<keyword evidence="4" id="KW-1185">Reference proteome</keyword>
<feature type="region of interest" description="Disordered" evidence="2">
    <location>
        <begin position="194"/>
        <end position="217"/>
    </location>
</feature>
<evidence type="ECO:0008006" key="5">
    <source>
        <dbReference type="Google" id="ProtNLM"/>
    </source>
</evidence>
<dbReference type="Proteomes" id="UP000608522">
    <property type="component" value="Unassembled WGS sequence"/>
</dbReference>
<protein>
    <recommendedName>
        <fullName evidence="5">Helix-turn-helix protein</fullName>
    </recommendedName>
</protein>
<evidence type="ECO:0000313" key="4">
    <source>
        <dbReference type="Proteomes" id="UP000608522"/>
    </source>
</evidence>
<evidence type="ECO:0000313" key="3">
    <source>
        <dbReference type="EMBL" id="GHI74822.1"/>
    </source>
</evidence>
<reference evidence="4" key="1">
    <citation type="submission" date="2023-07" db="EMBL/GenBank/DDBJ databases">
        <title>Whole genome shotgun sequence of Streptomyces spororaveus NBRC 15456.</title>
        <authorList>
            <person name="Komaki H."/>
            <person name="Tamura T."/>
        </authorList>
    </citation>
    <scope>NUCLEOTIDE SEQUENCE [LARGE SCALE GENOMIC DNA]</scope>
    <source>
        <strain evidence="4">NBRC 15456</strain>
    </source>
</reference>
<proteinExistence type="predicted"/>
<name>A0ABQ3T3R8_9ACTN</name>
<feature type="coiled-coil region" evidence="1">
    <location>
        <begin position="380"/>
        <end position="414"/>
    </location>
</feature>
<comment type="caution">
    <text evidence="3">The sequence shown here is derived from an EMBL/GenBank/DDBJ whole genome shotgun (WGS) entry which is preliminary data.</text>
</comment>
<feature type="compositionally biased region" description="Basic and acidic residues" evidence="2">
    <location>
        <begin position="194"/>
        <end position="208"/>
    </location>
</feature>
<organism evidence="3 4">
    <name type="scientific">Streptomyces spororaveus</name>
    <dbReference type="NCBI Taxonomy" id="284039"/>
    <lineage>
        <taxon>Bacteria</taxon>
        <taxon>Bacillati</taxon>
        <taxon>Actinomycetota</taxon>
        <taxon>Actinomycetes</taxon>
        <taxon>Kitasatosporales</taxon>
        <taxon>Streptomycetaceae</taxon>
        <taxon>Streptomyces</taxon>
    </lineage>
</organism>
<evidence type="ECO:0000256" key="1">
    <source>
        <dbReference type="SAM" id="Coils"/>
    </source>
</evidence>
<dbReference type="RefSeq" id="WP_202197381.1">
    <property type="nucleotide sequence ID" value="NZ_BAAATO010000042.1"/>
</dbReference>
<dbReference type="Pfam" id="PF13560">
    <property type="entry name" value="HTH_31"/>
    <property type="match status" value="1"/>
</dbReference>
<gene>
    <name evidence="3" type="ORF">Sspor_03830</name>
</gene>